<evidence type="ECO:0000313" key="4">
    <source>
        <dbReference type="Proteomes" id="UP000009881"/>
    </source>
</evidence>
<dbReference type="eggNOG" id="ENOG5033A4Z">
    <property type="taxonomic scope" value="Bacteria"/>
</dbReference>
<organism evidence="3 4">
    <name type="scientific">Caenispirillum salinarum AK4</name>
    <dbReference type="NCBI Taxonomy" id="1238182"/>
    <lineage>
        <taxon>Bacteria</taxon>
        <taxon>Pseudomonadati</taxon>
        <taxon>Pseudomonadota</taxon>
        <taxon>Alphaproteobacteria</taxon>
        <taxon>Rhodospirillales</taxon>
        <taxon>Novispirillaceae</taxon>
        <taxon>Caenispirillum</taxon>
    </lineage>
</organism>
<evidence type="ECO:0000313" key="3">
    <source>
        <dbReference type="EMBL" id="EKV30434.1"/>
    </source>
</evidence>
<feature type="domain" description="Inner membrane protein YgaP-like transmembrane" evidence="2">
    <location>
        <begin position="1"/>
        <end position="61"/>
    </location>
</feature>
<dbReference type="AlphaFoldDB" id="K9H061"/>
<protein>
    <recommendedName>
        <fullName evidence="2">Inner membrane protein YgaP-like transmembrane domain-containing protein</fullName>
    </recommendedName>
</protein>
<keyword evidence="4" id="KW-1185">Reference proteome</keyword>
<reference evidence="3 4" key="1">
    <citation type="journal article" date="2013" name="Genome Announc.">
        <title>Draft Genome Sequence of an Alphaproteobacterium, Caenispirillum salinarum AK4(T), Isolated from a Solar Saltern.</title>
        <authorList>
            <person name="Khatri I."/>
            <person name="Singh A."/>
            <person name="Korpole S."/>
            <person name="Pinnaka A.K."/>
            <person name="Subramanian S."/>
        </authorList>
    </citation>
    <scope>NUCLEOTIDE SEQUENCE [LARGE SCALE GENOMIC DNA]</scope>
    <source>
        <strain evidence="3 4">AK4</strain>
    </source>
</reference>
<dbReference type="InterPro" id="IPR021309">
    <property type="entry name" value="YgaP-like_TM"/>
</dbReference>
<dbReference type="RefSeq" id="WP_009540501.1">
    <property type="nucleotide sequence ID" value="NZ_ANHY01000008.1"/>
</dbReference>
<keyword evidence="1" id="KW-0812">Transmembrane</keyword>
<dbReference type="Proteomes" id="UP000009881">
    <property type="component" value="Unassembled WGS sequence"/>
</dbReference>
<keyword evidence="1" id="KW-1133">Transmembrane helix</keyword>
<feature type="transmembrane region" description="Helical" evidence="1">
    <location>
        <begin position="12"/>
        <end position="32"/>
    </location>
</feature>
<comment type="caution">
    <text evidence="3">The sequence shown here is derived from an EMBL/GenBank/DDBJ whole genome shotgun (WGS) entry which is preliminary data.</text>
</comment>
<proteinExistence type="predicted"/>
<gene>
    <name evidence="3" type="ORF">C882_4393</name>
</gene>
<evidence type="ECO:0000256" key="1">
    <source>
        <dbReference type="SAM" id="Phobius"/>
    </source>
</evidence>
<dbReference type="PATRIC" id="fig|1238182.3.peg.2055"/>
<dbReference type="OrthoDB" id="9804804at2"/>
<dbReference type="Pfam" id="PF11127">
    <property type="entry name" value="YgaP-like_TM"/>
    <property type="match status" value="1"/>
</dbReference>
<name>K9H061_9PROT</name>
<dbReference type="EMBL" id="ANHY01000008">
    <property type="protein sequence ID" value="EKV30434.1"/>
    <property type="molecule type" value="Genomic_DNA"/>
</dbReference>
<sequence length="67" mass="6918">MTKNMGTIDRGLRAVLGIVLIALAATGTVGWWGYIGVVPLLTAFVGICPAYLPFGIKTCKSGGAKHA</sequence>
<accession>K9H061</accession>
<dbReference type="STRING" id="1238182.C882_4393"/>
<feature type="transmembrane region" description="Helical" evidence="1">
    <location>
        <begin position="38"/>
        <end position="56"/>
    </location>
</feature>
<keyword evidence="1" id="KW-0472">Membrane</keyword>
<evidence type="ECO:0000259" key="2">
    <source>
        <dbReference type="Pfam" id="PF11127"/>
    </source>
</evidence>